<protein>
    <submittedName>
        <fullName evidence="1">Uncharacterized protein</fullName>
    </submittedName>
</protein>
<dbReference type="RefSeq" id="WP_096510820.1">
    <property type="nucleotide sequence ID" value="NZ_AP017422.1"/>
</dbReference>
<sequence length="112" mass="12929">MKKQPGIDNFAAIVYEKLLAWTQAKGITMDSIFTGNLSKYQQLKNRVAIVRQVLEEGMTNRLTKEIQKLHYYDEVNEIILKLADAESKFRPLFVGKEQGSERISQLYKQYAG</sequence>
<dbReference type="KEGG" id="fln:FLA_1468"/>
<dbReference type="STRING" id="477680.SAMN05421788_10587"/>
<evidence type="ECO:0000313" key="1">
    <source>
        <dbReference type="EMBL" id="SIT20993.1"/>
    </source>
</evidence>
<dbReference type="AlphaFoldDB" id="A0A173MDD8"/>
<gene>
    <name evidence="1" type="ORF">SAMN05421788_10587</name>
</gene>
<reference evidence="2" key="1">
    <citation type="submission" date="2017-01" db="EMBL/GenBank/DDBJ databases">
        <authorList>
            <person name="Varghese N."/>
            <person name="Submissions S."/>
        </authorList>
    </citation>
    <scope>NUCLEOTIDE SEQUENCE [LARGE SCALE GENOMIC DNA]</scope>
    <source>
        <strain evidence="2">DSM 21054</strain>
    </source>
</reference>
<name>A0A173MDD8_9BACT</name>
<evidence type="ECO:0000313" key="2">
    <source>
        <dbReference type="Proteomes" id="UP000186917"/>
    </source>
</evidence>
<proteinExistence type="predicted"/>
<dbReference type="EMBL" id="FTOR01000005">
    <property type="protein sequence ID" value="SIT20993.1"/>
    <property type="molecule type" value="Genomic_DNA"/>
</dbReference>
<keyword evidence="2" id="KW-1185">Reference proteome</keyword>
<accession>A0A173MDD8</accession>
<dbReference type="Proteomes" id="UP000186917">
    <property type="component" value="Unassembled WGS sequence"/>
</dbReference>
<organism evidence="1 2">
    <name type="scientific">Filimonas lacunae</name>
    <dbReference type="NCBI Taxonomy" id="477680"/>
    <lineage>
        <taxon>Bacteria</taxon>
        <taxon>Pseudomonadati</taxon>
        <taxon>Bacteroidota</taxon>
        <taxon>Chitinophagia</taxon>
        <taxon>Chitinophagales</taxon>
        <taxon>Chitinophagaceae</taxon>
        <taxon>Filimonas</taxon>
    </lineage>
</organism>